<dbReference type="Proteomes" id="UP001622968">
    <property type="component" value="Unassembled WGS sequence"/>
</dbReference>
<dbReference type="InterPro" id="IPR001357">
    <property type="entry name" value="BRCT_dom"/>
</dbReference>
<comment type="caution">
    <text evidence="2">The sequence shown here is derived from an EMBL/GenBank/DDBJ whole genome shotgun (WGS) entry which is preliminary data.</text>
</comment>
<organism evidence="2 3">
    <name type="scientific">Serratia sarumanii</name>
    <dbReference type="NCBI Taxonomy" id="3020826"/>
    <lineage>
        <taxon>Bacteria</taxon>
        <taxon>Pseudomonadati</taxon>
        <taxon>Pseudomonadota</taxon>
        <taxon>Gammaproteobacteria</taxon>
        <taxon>Enterobacterales</taxon>
        <taxon>Yersiniaceae</taxon>
        <taxon>Serratia</taxon>
    </lineage>
</organism>
<dbReference type="InterPro" id="IPR036420">
    <property type="entry name" value="BRCT_dom_sf"/>
</dbReference>
<dbReference type="Pfam" id="PF00533">
    <property type="entry name" value="BRCT"/>
    <property type="match status" value="1"/>
</dbReference>
<evidence type="ECO:0000259" key="1">
    <source>
        <dbReference type="PROSITE" id="PS50172"/>
    </source>
</evidence>
<dbReference type="SUPFAM" id="SSF52113">
    <property type="entry name" value="BRCT domain"/>
    <property type="match status" value="1"/>
</dbReference>
<dbReference type="EMBL" id="JBJHGH010000001">
    <property type="protein sequence ID" value="MFK8975934.1"/>
    <property type="molecule type" value="Genomic_DNA"/>
</dbReference>
<protein>
    <submittedName>
        <fullName evidence="2">BRCT domain-containing protein</fullName>
    </submittedName>
</protein>
<accession>A0ABW8QK80</accession>
<evidence type="ECO:0000313" key="2">
    <source>
        <dbReference type="EMBL" id="MFK8975934.1"/>
    </source>
</evidence>
<sequence length="293" mass="33024">MEDKLYVFNYTQNRDKLFANLISIIDGIVADGVVKDEEILYLDTWLLEAEQIIRNGVIKSLSARVSSILSDGTITSQEREDLKQHLHAIQQDILDIPEVDFYSAESDLHLLNGLCKGLISDRDLSDHEIRYLDWWLTQNGALKKNYPGSHLYALVKEILSDGVITPEESESLHKALVDFTGCDLDSGVVDGLATRLPIDSDFSPEVKGRVFCLTGMFMAGKRSIVEDRIKLAGGNVIDNITKKLDYLVIGTLSSRDWKFSSHGRKIEKAINYRDEEGAKLKIISEENLFEFLP</sequence>
<gene>
    <name evidence="2" type="ORF">ACJBEI_11960</name>
</gene>
<dbReference type="CDD" id="cd17748">
    <property type="entry name" value="BRCT_DNA_ligase_like"/>
    <property type="match status" value="1"/>
</dbReference>
<feature type="domain" description="BRCT" evidence="1">
    <location>
        <begin position="201"/>
        <end position="293"/>
    </location>
</feature>
<keyword evidence="3" id="KW-1185">Reference proteome</keyword>
<dbReference type="RefSeq" id="WP_197817841.1">
    <property type="nucleotide sequence ID" value="NZ_JBJHGH010000001.1"/>
</dbReference>
<proteinExistence type="predicted"/>
<dbReference type="PROSITE" id="PS50172">
    <property type="entry name" value="BRCT"/>
    <property type="match status" value="1"/>
</dbReference>
<reference evidence="2 3" key="1">
    <citation type="submission" date="2024-11" db="EMBL/GenBank/DDBJ databases">
        <title>Draft genomes of five putative biosurfactant-producing Serratia sp. isolates from Laguna de Bay, Philippines.</title>
        <authorList>
            <person name="Lantican N."/>
            <person name="Barredo G.A."/>
            <person name="Rosana A."/>
            <person name="Siababa A.C."/>
            <person name="Montecillo A."/>
        </authorList>
    </citation>
    <scope>NUCLEOTIDE SEQUENCE [LARGE SCALE GENOMIC DNA]</scope>
    <source>
        <strain evidence="2 3">WS11a</strain>
    </source>
</reference>
<dbReference type="Gene3D" id="3.40.50.10190">
    <property type="entry name" value="BRCT domain"/>
    <property type="match status" value="1"/>
</dbReference>
<evidence type="ECO:0000313" key="3">
    <source>
        <dbReference type="Proteomes" id="UP001622968"/>
    </source>
</evidence>
<name>A0ABW8QK80_9GAMM</name>